<gene>
    <name evidence="1" type="ORF">L228DRAFT_177867</name>
</gene>
<dbReference type="Proteomes" id="UP000076632">
    <property type="component" value="Unassembled WGS sequence"/>
</dbReference>
<dbReference type="OMA" id="INTISCH"/>
<evidence type="ECO:0008006" key="3">
    <source>
        <dbReference type="Google" id="ProtNLM"/>
    </source>
</evidence>
<dbReference type="STRING" id="1328760.A0A165F8V9"/>
<evidence type="ECO:0000313" key="2">
    <source>
        <dbReference type="Proteomes" id="UP000076632"/>
    </source>
</evidence>
<name>A0A165F8V9_XYLHT</name>
<sequence>MSSFGGIYPSPPGSDEYKLPNGEPYHWEPFRAGAPGPLPWLPVLNFPVERGEPIVEEFEKVRPIIHRHLQEHRIEWSDITVLHRRPDDDINYRTKFGSDLTLLVTAKFRFDNTWRDAINDIRETLRRNYVAELKVEFLDGKALKPQPIFPIDASDPIVPAWEQIRPEIHGALVKCPWTCIDVVRKGKETAAGFQSPITIIVTVPVDNYNLYLDEHEKLKAVCTNHGFPEVDVQIRHSPGPLWADTAISTTASPTAATAKPELTAQGLPDGSYNKLVKMGVSMGPSGSFEYPNGTFGGYLELLDPNSGISRGIYGLTCYHVIEPAIPAERQEFYRKKGIMPKDTITQNLTMTQPGHKDHLRNVLDLERRLVASNHPKVRSERESVEAAWHNHGKLGTVLCGSGLRRLIRDHRLDWALIKVYRERIGDNLLPDSREDWPGGSMGDRIIHEEIRESLAGKHLDAIGKLLNEDVVYKKGKSTGCRIGRFSHIKSDVRVDDEDFISTEYVFIGTEKDKSFSQGGDSGSMVFSLSGAWLGIVWGGNPFAGLTGNSYVTDSQRLVEDIERSTGCRVRMPLQRSIDDPSTA</sequence>
<dbReference type="EMBL" id="KV407462">
    <property type="protein sequence ID" value="KZF20715.1"/>
    <property type="molecule type" value="Genomic_DNA"/>
</dbReference>
<evidence type="ECO:0000313" key="1">
    <source>
        <dbReference type="EMBL" id="KZF20715.1"/>
    </source>
</evidence>
<reference evidence="1 2" key="1">
    <citation type="journal article" date="2016" name="Fungal Biol.">
        <title>The genome of Xylona heveae provides a window into fungal endophytism.</title>
        <authorList>
            <person name="Gazis R."/>
            <person name="Kuo A."/>
            <person name="Riley R."/>
            <person name="LaButti K."/>
            <person name="Lipzen A."/>
            <person name="Lin J."/>
            <person name="Amirebrahimi M."/>
            <person name="Hesse C.N."/>
            <person name="Spatafora J.W."/>
            <person name="Henrissat B."/>
            <person name="Hainaut M."/>
            <person name="Grigoriev I.V."/>
            <person name="Hibbett D.S."/>
        </authorList>
    </citation>
    <scope>NUCLEOTIDE SEQUENCE [LARGE SCALE GENOMIC DNA]</scope>
    <source>
        <strain evidence="1 2">TC161</strain>
    </source>
</reference>
<dbReference type="InterPro" id="IPR009003">
    <property type="entry name" value="Peptidase_S1_PA"/>
</dbReference>
<dbReference type="InParanoid" id="A0A165F8V9"/>
<protein>
    <recommendedName>
        <fullName evidence="3">Peptidase S64</fullName>
    </recommendedName>
</protein>
<organism evidence="1 2">
    <name type="scientific">Xylona heveae (strain CBS 132557 / TC161)</name>
    <dbReference type="NCBI Taxonomy" id="1328760"/>
    <lineage>
        <taxon>Eukaryota</taxon>
        <taxon>Fungi</taxon>
        <taxon>Dikarya</taxon>
        <taxon>Ascomycota</taxon>
        <taxon>Pezizomycotina</taxon>
        <taxon>Xylonomycetes</taxon>
        <taxon>Xylonales</taxon>
        <taxon>Xylonaceae</taxon>
        <taxon>Xylona</taxon>
    </lineage>
</organism>
<proteinExistence type="predicted"/>
<dbReference type="AlphaFoldDB" id="A0A165F8V9"/>
<dbReference type="OrthoDB" id="5351220at2759"/>
<keyword evidence="2" id="KW-1185">Reference proteome</keyword>
<dbReference type="GeneID" id="28894669"/>
<accession>A0A165F8V9</accession>
<dbReference type="RefSeq" id="XP_018186270.1">
    <property type="nucleotide sequence ID" value="XM_018329532.1"/>
</dbReference>
<dbReference type="SUPFAM" id="SSF50494">
    <property type="entry name" value="Trypsin-like serine proteases"/>
    <property type="match status" value="1"/>
</dbReference>